<dbReference type="AlphaFoldDB" id="A0A318YLA0"/>
<feature type="transmembrane region" description="Helical" evidence="11">
    <location>
        <begin position="1056"/>
        <end position="1086"/>
    </location>
</feature>
<dbReference type="PANTHER" id="PTHR19241">
    <property type="entry name" value="ATP-BINDING CASSETTE TRANSPORTER"/>
    <property type="match status" value="1"/>
</dbReference>
<dbReference type="FunFam" id="3.40.50.300:FF:000054">
    <property type="entry name" value="ABC multidrug transporter atrF"/>
    <property type="match status" value="1"/>
</dbReference>
<feature type="transmembrane region" description="Helical" evidence="11">
    <location>
        <begin position="341"/>
        <end position="363"/>
    </location>
</feature>
<keyword evidence="8 11" id="KW-1133">Transmembrane helix</keyword>
<keyword evidence="7 13" id="KW-0067">ATP-binding</keyword>
<dbReference type="RefSeq" id="XP_025480823.1">
    <property type="nucleotide sequence ID" value="XM_025625221.1"/>
</dbReference>
<protein>
    <submittedName>
        <fullName evidence="13">ATP-binding cassette transporter</fullName>
    </submittedName>
</protein>
<feature type="transmembrane region" description="Helical" evidence="11">
    <location>
        <begin position="1106"/>
        <end position="1126"/>
    </location>
</feature>
<dbReference type="Proteomes" id="UP000247647">
    <property type="component" value="Unassembled WGS sequence"/>
</dbReference>
<keyword evidence="5 11" id="KW-0812">Transmembrane</keyword>
<dbReference type="InterPro" id="IPR003593">
    <property type="entry name" value="AAA+_ATPase"/>
</dbReference>
<dbReference type="InterPro" id="IPR027417">
    <property type="entry name" value="P-loop_NTPase"/>
</dbReference>
<dbReference type="Pfam" id="PF00005">
    <property type="entry name" value="ABC_tran"/>
    <property type="match status" value="2"/>
</dbReference>
<comment type="subcellular location">
    <subcellularLocation>
        <location evidence="1">Cell membrane</location>
        <topology evidence="1">Multi-pass membrane protein</topology>
    </subcellularLocation>
</comment>
<keyword evidence="9 11" id="KW-0472">Membrane</keyword>
<evidence type="ECO:0000256" key="3">
    <source>
        <dbReference type="ARBA" id="ARBA00022448"/>
    </source>
</evidence>
<keyword evidence="4" id="KW-1003">Cell membrane</keyword>
<feature type="transmembrane region" description="Helical" evidence="11">
    <location>
        <begin position="455"/>
        <end position="474"/>
    </location>
</feature>
<dbReference type="InterPro" id="IPR034003">
    <property type="entry name" value="ABCG_PDR_2"/>
</dbReference>
<dbReference type="Gene3D" id="3.40.50.300">
    <property type="entry name" value="P-loop containing nucleotide triphosphate hydrolases"/>
    <property type="match status" value="2"/>
</dbReference>
<evidence type="ECO:0000259" key="12">
    <source>
        <dbReference type="PROSITE" id="PS50893"/>
    </source>
</evidence>
<dbReference type="InterPro" id="IPR003439">
    <property type="entry name" value="ABC_transporter-like_ATP-bd"/>
</dbReference>
<feature type="transmembrane region" description="Helical" evidence="11">
    <location>
        <begin position="564"/>
        <end position="581"/>
    </location>
</feature>
<feature type="region of interest" description="Disordered" evidence="10">
    <location>
        <begin position="608"/>
        <end position="635"/>
    </location>
</feature>
<name>A0A318YLA0_ASPNB</name>
<dbReference type="GO" id="GO:0005886">
    <property type="term" value="C:plasma membrane"/>
    <property type="evidence" value="ECO:0007669"/>
    <property type="project" value="UniProtKB-SubCell"/>
</dbReference>
<evidence type="ECO:0000256" key="8">
    <source>
        <dbReference type="ARBA" id="ARBA00022989"/>
    </source>
</evidence>
<dbReference type="SUPFAM" id="SSF52540">
    <property type="entry name" value="P-loop containing nucleoside triphosphate hydrolases"/>
    <property type="match status" value="2"/>
</dbReference>
<keyword evidence="6" id="KW-0547">Nucleotide-binding</keyword>
<evidence type="ECO:0000256" key="9">
    <source>
        <dbReference type="ARBA" id="ARBA00023136"/>
    </source>
</evidence>
<dbReference type="InterPro" id="IPR013525">
    <property type="entry name" value="ABC2_TM"/>
</dbReference>
<evidence type="ECO:0000313" key="13">
    <source>
        <dbReference type="EMBL" id="PYH35345.1"/>
    </source>
</evidence>
<evidence type="ECO:0000313" key="14">
    <source>
        <dbReference type="Proteomes" id="UP000247647"/>
    </source>
</evidence>
<dbReference type="GO" id="GO:0140359">
    <property type="term" value="F:ABC-type transporter activity"/>
    <property type="evidence" value="ECO:0007669"/>
    <property type="project" value="InterPro"/>
</dbReference>
<comment type="similarity">
    <text evidence="2">Belongs to the ABC transporter superfamily. ABCG family. PDR (TC 3.A.1.205) subfamily.</text>
</comment>
<dbReference type="Pfam" id="PF19055">
    <property type="entry name" value="ABC2_membrane_7"/>
    <property type="match status" value="1"/>
</dbReference>
<dbReference type="InterPro" id="IPR029481">
    <property type="entry name" value="ABC_trans_N"/>
</dbReference>
<evidence type="ECO:0000256" key="7">
    <source>
        <dbReference type="ARBA" id="ARBA00022840"/>
    </source>
</evidence>
<feature type="compositionally biased region" description="Basic and acidic residues" evidence="10">
    <location>
        <begin position="608"/>
        <end position="618"/>
    </location>
</feature>
<dbReference type="InterPro" id="IPR043926">
    <property type="entry name" value="ABCG_dom"/>
</dbReference>
<proteinExistence type="inferred from homology"/>
<dbReference type="InterPro" id="IPR017871">
    <property type="entry name" value="ABC_transporter-like_CS"/>
</dbReference>
<dbReference type="CDD" id="cd03232">
    <property type="entry name" value="ABCG_PDR_domain2"/>
    <property type="match status" value="1"/>
</dbReference>
<feature type="domain" description="ABC transporter" evidence="12">
    <location>
        <begin position="650"/>
        <end position="893"/>
    </location>
</feature>
<dbReference type="GO" id="GO:0016887">
    <property type="term" value="F:ATP hydrolysis activity"/>
    <property type="evidence" value="ECO:0007669"/>
    <property type="project" value="InterPro"/>
</dbReference>
<evidence type="ECO:0000256" key="2">
    <source>
        <dbReference type="ARBA" id="ARBA00006012"/>
    </source>
</evidence>
<evidence type="ECO:0000256" key="11">
    <source>
        <dbReference type="SAM" id="Phobius"/>
    </source>
</evidence>
<keyword evidence="3" id="KW-0813">Transport</keyword>
<feature type="domain" description="ABC transporter" evidence="12">
    <location>
        <begin position="73"/>
        <end position="324"/>
    </location>
</feature>
<dbReference type="PROSITE" id="PS50893">
    <property type="entry name" value="ABC_TRANSPORTER_2"/>
    <property type="match status" value="2"/>
</dbReference>
<organism evidence="13 14">
    <name type="scientific">Aspergillus neoniger (strain CBS 115656)</name>
    <dbReference type="NCBI Taxonomy" id="1448310"/>
    <lineage>
        <taxon>Eukaryota</taxon>
        <taxon>Fungi</taxon>
        <taxon>Dikarya</taxon>
        <taxon>Ascomycota</taxon>
        <taxon>Pezizomycotina</taxon>
        <taxon>Eurotiomycetes</taxon>
        <taxon>Eurotiomycetidae</taxon>
        <taxon>Eurotiales</taxon>
        <taxon>Aspergillaceae</taxon>
        <taxon>Aspergillus</taxon>
        <taxon>Aspergillus subgen. Circumdati</taxon>
    </lineage>
</organism>
<dbReference type="InterPro" id="IPR010929">
    <property type="entry name" value="PDR_CDR_ABC"/>
</dbReference>
<dbReference type="GO" id="GO:0005524">
    <property type="term" value="F:ATP binding"/>
    <property type="evidence" value="ECO:0007669"/>
    <property type="project" value="UniProtKB-KW"/>
</dbReference>
<dbReference type="EMBL" id="KZ821456">
    <property type="protein sequence ID" value="PYH35345.1"/>
    <property type="molecule type" value="Genomic_DNA"/>
</dbReference>
<feature type="transmembrane region" description="Helical" evidence="11">
    <location>
        <begin position="1220"/>
        <end position="1241"/>
    </location>
</feature>
<sequence>MPPNPFTTHCDPSLDPNSPKFNASHWARTVLHLSSQDPDRFPQRTAGVSFRNLSVHGYGRSTAYQKDFLNAILQLGDLVGGLINRRDHKLQILKNHDGLLRSGEMLLVLGRPGSGVSTLLKTIAGQTKGLFLDESTEFNYQGIEWDLMHQKFRGDVTYQAETDVHFPHLTVGQTLQYAALARTPHNRLPGVSRETYATHLRDVVMAVFGISHTVNTKVGDDFIRGVSGGERKRVSIAELALTQSCIQCWDNSTRGLDSATALEFAQCWEQSALRAKLLGEISSFEKDHPIGGPMLQKFENSRNAERSPLMTKKSPYTISVLQQIALCMRRGYHRILGDPSFFIVTVFGNFFLSLILGSVFYHLSDTSASFTDRCILLFFALLFNALNKAMASMICDLPCKILSTLSFNLPLYCMSNLRRESGHVVIYLLFAFMSTSTMSMIFRTIAQLTRTIAQALTPIALGAIGLVVYTGFVLPTRNMQVWLRWLNYINPIAYSYDTLVANEFHDREFECASFVPSGPGYENIPATDRTCSVAGATSASSVVSGDAYVEANYGYYYSHTWRNFGILIAFILFFMATYLFIAEFVKFSYSKGEVLVFQRKHRIARVNGEHAHDEESSAEKAAPASHSCVDSHEGRQEDQSLKFRFESNTLHWRDVCYDVPIKGEMKRIADHVDGWVTPGTLTALMGASGAGKTTLLDLLASRVKTGVVSGNICVNGTPRDASFQRRVGYVQQQDVHPETSTIREALQFSALLRQPASISKAEKLQYVEEVIDLLEMRPYADAVVGVPGEGLNVEQRKRLTIGVELAAKPDLLLFLDEPTSGLDSQTAWSISLLLRKLSNHGQAILCTIHQPSAILFQQFDRLLLLARGGRTVYFGPIGSNSQNLIGYFERYGARACAEEENPAEWMLEVIGAAPGSTSVRDWPVTWKESREFQETRKELERLEQSGSPGLNKGAAQVQQYATPFHIQLGLCTKRVFEQYWRSPSYIYAKLILCFGAALFIGLSFLNTEVTVLGLQHQTFAIFMLLVIFAFLAYQTMPNLIKQRDLYEVRERPAKTYAWSAFMLANIIVDIPWNSLAAVLIYLPFYYIIGMYHNAEETHAVNERSGLIFLLVCVMASPASLPGFWIFMYRVSPMTYLVGGMLSAGLANTAVHCSGLELVIVQPPANETCASYLADYMKIAGGSVYNPQATANCEYCEMTDSNVYLTLLSASYADRWRNFGLMWAYIAFNVFAALFLYCVHFLSTTYSDCHQFEFH</sequence>
<feature type="transmembrane region" description="Helical" evidence="11">
    <location>
        <begin position="1017"/>
        <end position="1035"/>
    </location>
</feature>
<reference evidence="13" key="1">
    <citation type="submission" date="2016-12" db="EMBL/GenBank/DDBJ databases">
        <title>The genomes of Aspergillus section Nigri reveals drivers in fungal speciation.</title>
        <authorList>
            <consortium name="DOE Joint Genome Institute"/>
            <person name="Vesth T.C."/>
            <person name="Nybo J."/>
            <person name="Theobald S."/>
            <person name="Brandl J."/>
            <person name="Frisvad J.C."/>
            <person name="Nielsen K.F."/>
            <person name="Lyhne E.K."/>
            <person name="Kogle M.E."/>
            <person name="Kuo A."/>
            <person name="Riley R."/>
            <person name="Clum A."/>
            <person name="Nolan M."/>
            <person name="Lipzen A."/>
            <person name="Salamov A."/>
            <person name="Henrissat B."/>
            <person name="Wiebenga A."/>
            <person name="De Vries R.P."/>
            <person name="Grigoriev I.V."/>
            <person name="Mortensen U.H."/>
            <person name="Andersen M.R."/>
            <person name="Baker S.E."/>
        </authorList>
    </citation>
    <scope>NUCLEOTIDE SEQUENCE [LARGE SCALE GENOMIC DNA]</scope>
    <source>
        <strain evidence="13">CBS 115656</strain>
    </source>
</reference>
<feature type="transmembrane region" description="Helical" evidence="11">
    <location>
        <begin position="986"/>
        <end position="1005"/>
    </location>
</feature>
<evidence type="ECO:0000256" key="1">
    <source>
        <dbReference type="ARBA" id="ARBA00004651"/>
    </source>
</evidence>
<gene>
    <name evidence="13" type="ORF">BO87DRAFT_395984</name>
</gene>
<evidence type="ECO:0000256" key="10">
    <source>
        <dbReference type="SAM" id="MobiDB-lite"/>
    </source>
</evidence>
<evidence type="ECO:0000256" key="5">
    <source>
        <dbReference type="ARBA" id="ARBA00022692"/>
    </source>
</evidence>
<dbReference type="Pfam" id="PF14510">
    <property type="entry name" value="ABC_trans_N"/>
    <property type="match status" value="1"/>
</dbReference>
<dbReference type="OrthoDB" id="245989at2759"/>
<evidence type="ECO:0000256" key="6">
    <source>
        <dbReference type="ARBA" id="ARBA00022741"/>
    </source>
</evidence>
<dbReference type="GeneID" id="37127677"/>
<evidence type="ECO:0000256" key="4">
    <source>
        <dbReference type="ARBA" id="ARBA00022475"/>
    </source>
</evidence>
<feature type="transmembrane region" description="Helical" evidence="11">
    <location>
        <begin position="424"/>
        <end position="443"/>
    </location>
</feature>
<dbReference type="PROSITE" id="PS00211">
    <property type="entry name" value="ABC_TRANSPORTER_1"/>
    <property type="match status" value="1"/>
</dbReference>
<accession>A0A318YLA0</accession>
<dbReference type="SMART" id="SM00382">
    <property type="entry name" value="AAA"/>
    <property type="match status" value="2"/>
</dbReference>
<dbReference type="Pfam" id="PF06422">
    <property type="entry name" value="PDR_CDR"/>
    <property type="match status" value="1"/>
</dbReference>
<keyword evidence="14" id="KW-1185">Reference proteome</keyword>
<dbReference type="Pfam" id="PF01061">
    <property type="entry name" value="ABC2_membrane"/>
    <property type="match status" value="2"/>
</dbReference>